<keyword evidence="3" id="KW-1185">Reference proteome</keyword>
<evidence type="ECO:0000313" key="3">
    <source>
        <dbReference type="Proteomes" id="UP000201058"/>
    </source>
</evidence>
<proteinExistence type="predicted"/>
<organism evidence="2 3">
    <name type="scientific">Tipula oleracea nudivirus</name>
    <dbReference type="NCBI Taxonomy" id="1546257"/>
    <lineage>
        <taxon>Viruses</taxon>
        <taxon>Viruses incertae sedis</taxon>
        <taxon>Naldaviricetes</taxon>
        <taxon>Lefavirales</taxon>
        <taxon>Nudiviridae</taxon>
        <taxon>Deltanudivirus</taxon>
        <taxon>Deltanudivirus tipoleraceae</taxon>
    </lineage>
</organism>
<sequence length="294" mass="34025">MGSYDNLMNFKEKKKSKHDDSKTKQGMFTTKKNSEVVISGAPFLIFNRKRCVFNNSMVFSGGLTNSININPEIINYNSSKKKNYSIIVPLFNVRTWLTINRDYPIPKRIVMGLNGFYSHYPFYKSTILTMRNIVDLDSRYNIALANYNSFAKSNDWEGEVKQYGLKIVKQIGSSIELIAQDEKCIILIDIINNFKESGIEQTIENIKVKMSVDDYESQRTKNLSFIIKNAEHIKLIADYDESMLGSKSKITYIDDYDRFTEAIKNKNKVKNNKKKAENNTTNEEPPSKKMKLYK</sequence>
<protein>
    <submittedName>
        <fullName evidence="2">Uncharacterized protein</fullName>
    </submittedName>
</protein>
<accession>A0A0B4VFP4</accession>
<name>A0A0B4VFP4_9VIRU</name>
<dbReference type="GeneID" id="22921731"/>
<dbReference type="Proteomes" id="UP000201058">
    <property type="component" value="Segment"/>
</dbReference>
<evidence type="ECO:0000313" key="2">
    <source>
        <dbReference type="EMBL" id="AJD20077.1"/>
    </source>
</evidence>
<dbReference type="EMBL" id="KM610234">
    <property type="protein sequence ID" value="AJD20077.1"/>
    <property type="molecule type" value="Genomic_DNA"/>
</dbReference>
<dbReference type="RefSeq" id="YP_009116664.1">
    <property type="nucleotide sequence ID" value="NC_026242.1"/>
</dbReference>
<evidence type="ECO:0000256" key="1">
    <source>
        <dbReference type="SAM" id="MobiDB-lite"/>
    </source>
</evidence>
<dbReference type="KEGG" id="vg:22921731"/>
<feature type="region of interest" description="Disordered" evidence="1">
    <location>
        <begin position="267"/>
        <end position="294"/>
    </location>
</feature>
<reference evidence="2 3" key="1">
    <citation type="journal article" date="2015" name="J. Virol.">
        <title>The genome of the nucleopolyhedrosis-causing virus from Tipula oleracea sheds new light on the Nudiviridae family.</title>
        <authorList>
            <person name="Bezier A."/>
            <person name="Theze J."/>
            <person name="Gavory F."/>
            <person name="Gaillard J."/>
            <person name="Poulain J."/>
            <person name="Drezen J.M."/>
            <person name="Herniou E.A."/>
        </authorList>
    </citation>
    <scope>NUCLEOTIDE SEQUENCE [LARGE SCALE GENOMIC DNA]</scope>
    <source>
        <strain evidence="2">35</strain>
    </source>
</reference>
<gene>
    <name evidence="2" type="ORF">TONV_017</name>
</gene>